<reference evidence="2" key="1">
    <citation type="journal article" date="2019" name="Int. J. Syst. Evol. Microbiol.">
        <title>The Global Catalogue of Microorganisms (GCM) 10K type strain sequencing project: providing services to taxonomists for standard genome sequencing and annotation.</title>
        <authorList>
            <consortium name="The Broad Institute Genomics Platform"/>
            <consortium name="The Broad Institute Genome Sequencing Center for Infectious Disease"/>
            <person name="Wu L."/>
            <person name="Ma J."/>
        </authorList>
    </citation>
    <scope>NUCLEOTIDE SEQUENCE [LARGE SCALE GENOMIC DNA]</scope>
    <source>
        <strain evidence="2">CGMCC 1.14993</strain>
    </source>
</reference>
<dbReference type="EMBL" id="BMHB01000001">
    <property type="protein sequence ID" value="GGI10680.1"/>
    <property type="molecule type" value="Genomic_DNA"/>
</dbReference>
<evidence type="ECO:0000313" key="2">
    <source>
        <dbReference type="Proteomes" id="UP000626244"/>
    </source>
</evidence>
<dbReference type="AlphaFoldDB" id="A0A8J3AE50"/>
<dbReference type="SUPFAM" id="SSF56784">
    <property type="entry name" value="HAD-like"/>
    <property type="match status" value="1"/>
</dbReference>
<evidence type="ECO:0000313" key="1">
    <source>
        <dbReference type="EMBL" id="GGI10680.1"/>
    </source>
</evidence>
<keyword evidence="2" id="KW-1185">Reference proteome</keyword>
<dbReference type="RefSeq" id="WP_087998696.1">
    <property type="nucleotide sequence ID" value="NZ_BMHB01000001.1"/>
</dbReference>
<dbReference type="InterPro" id="IPR006549">
    <property type="entry name" value="HAD-SF_hydro_IIIA"/>
</dbReference>
<dbReference type="NCBIfam" id="TIGR01662">
    <property type="entry name" value="HAD-SF-IIIA"/>
    <property type="match status" value="1"/>
</dbReference>
<name>A0A8J3AE50_9BACI</name>
<protein>
    <recommendedName>
        <fullName evidence="3">YqeG family HAD IIIA-type phosphatase</fullName>
    </recommendedName>
</protein>
<dbReference type="InterPro" id="IPR036412">
    <property type="entry name" value="HAD-like_sf"/>
</dbReference>
<dbReference type="FunFam" id="3.40.50.1000:FF:000067">
    <property type="entry name" value="HAD phosphatase, family IIIA"/>
    <property type="match status" value="1"/>
</dbReference>
<dbReference type="InterPro" id="IPR023214">
    <property type="entry name" value="HAD_sf"/>
</dbReference>
<dbReference type="CDD" id="cd16416">
    <property type="entry name" value="HAD_BsYqeG-like"/>
    <property type="match status" value="1"/>
</dbReference>
<accession>A0A8J3AE50</accession>
<comment type="caution">
    <text evidence="1">The sequence shown here is derived from an EMBL/GenBank/DDBJ whole genome shotgun (WGS) entry which is preliminary data.</text>
</comment>
<sequence length="173" mass="19752">MLKKFLPNEFVNNVYAITPEHLKNLGIKGIITDLDNTLVEWDRPLATPELTNWFRGMKDAGIKITVVSNNNETRVGKFCEPLGIPFIHRARKPLAVSYKKAYQLLNLKADEVCMIGDQLLTDVFGGNRQGIHTILVVPVASTDGIWTRFNRMVERRILSSFKKQGLLQWEDKK</sequence>
<evidence type="ECO:0008006" key="3">
    <source>
        <dbReference type="Google" id="ProtNLM"/>
    </source>
</evidence>
<dbReference type="InterPro" id="IPR010021">
    <property type="entry name" value="PGPP1/Gep4"/>
</dbReference>
<dbReference type="NCBIfam" id="TIGR01668">
    <property type="entry name" value="YqeG_hyp_ppase"/>
    <property type="match status" value="1"/>
</dbReference>
<dbReference type="Pfam" id="PF13242">
    <property type="entry name" value="Hydrolase_like"/>
    <property type="match status" value="1"/>
</dbReference>
<proteinExistence type="predicted"/>
<dbReference type="GO" id="GO:0008962">
    <property type="term" value="F:phosphatidylglycerophosphatase activity"/>
    <property type="evidence" value="ECO:0007669"/>
    <property type="project" value="InterPro"/>
</dbReference>
<dbReference type="OrthoDB" id="9787572at2"/>
<gene>
    <name evidence="1" type="ORF">GCM10007380_04020</name>
</gene>
<organism evidence="1 2">
    <name type="scientific">Gottfriedia solisilvae</name>
    <dbReference type="NCBI Taxonomy" id="1516104"/>
    <lineage>
        <taxon>Bacteria</taxon>
        <taxon>Bacillati</taxon>
        <taxon>Bacillota</taxon>
        <taxon>Bacilli</taxon>
        <taxon>Bacillales</taxon>
        <taxon>Bacillaceae</taxon>
        <taxon>Gottfriedia</taxon>
    </lineage>
</organism>
<dbReference type="Gene3D" id="3.40.50.1000">
    <property type="entry name" value="HAD superfamily/HAD-like"/>
    <property type="match status" value="1"/>
</dbReference>
<dbReference type="Proteomes" id="UP000626244">
    <property type="component" value="Unassembled WGS sequence"/>
</dbReference>